<name>A0A2T0BBD9_9CLOT</name>
<evidence type="ECO:0000256" key="1">
    <source>
        <dbReference type="SAM" id="Phobius"/>
    </source>
</evidence>
<dbReference type="AlphaFoldDB" id="A0A2T0BBD9"/>
<dbReference type="PANTHER" id="PTHR37305:SF1">
    <property type="entry name" value="MEMBRANE PROTEIN"/>
    <property type="match status" value="1"/>
</dbReference>
<feature type="transmembrane region" description="Helical" evidence="1">
    <location>
        <begin position="21"/>
        <end position="41"/>
    </location>
</feature>
<dbReference type="EMBL" id="PVXQ01000034">
    <property type="protein sequence ID" value="PRR81198.1"/>
    <property type="molecule type" value="Genomic_DNA"/>
</dbReference>
<keyword evidence="1" id="KW-0472">Membrane</keyword>
<protein>
    <submittedName>
        <fullName evidence="2">ABC-2 family transporter protein</fullName>
    </submittedName>
</protein>
<accession>A0A2T0BBD9</accession>
<gene>
    <name evidence="2" type="ORF">CLVI_27020</name>
</gene>
<dbReference type="Proteomes" id="UP000239471">
    <property type="component" value="Unassembled WGS sequence"/>
</dbReference>
<keyword evidence="1" id="KW-0812">Transmembrane</keyword>
<feature type="transmembrane region" description="Helical" evidence="1">
    <location>
        <begin position="149"/>
        <end position="169"/>
    </location>
</feature>
<organism evidence="2 3">
    <name type="scientific">Clostridium vincentii</name>
    <dbReference type="NCBI Taxonomy" id="52704"/>
    <lineage>
        <taxon>Bacteria</taxon>
        <taxon>Bacillati</taxon>
        <taxon>Bacillota</taxon>
        <taxon>Clostridia</taxon>
        <taxon>Eubacteriales</taxon>
        <taxon>Clostridiaceae</taxon>
        <taxon>Clostridium</taxon>
    </lineage>
</organism>
<feature type="transmembrane region" description="Helical" evidence="1">
    <location>
        <begin position="53"/>
        <end position="78"/>
    </location>
</feature>
<evidence type="ECO:0000313" key="3">
    <source>
        <dbReference type="Proteomes" id="UP000239471"/>
    </source>
</evidence>
<sequence>MLKLMKLEIMKFKINRNLKGVVFANLIILGFLLIIVFGAKSQKEVLFSNYNDILLIVGSFVRATFSIFAAVLISRIIIGEYKNKTINILFMYPINRKKIMLSKFMIVVIFAFTTMVISSLFLYFSLFILNIFANFIQQPQTQDILVKNLINIVVSSASFAFISLIPVFVGMRRKSVSATIVTSIILVSLLNSGINGNSLGSTFLIPLILAGIGALAAYLSIKDVEKVDVSYD</sequence>
<proteinExistence type="predicted"/>
<comment type="caution">
    <text evidence="2">The sequence shown here is derived from an EMBL/GenBank/DDBJ whole genome shotgun (WGS) entry which is preliminary data.</text>
</comment>
<dbReference type="PANTHER" id="PTHR37305">
    <property type="entry name" value="INTEGRAL MEMBRANE PROTEIN-RELATED"/>
    <property type="match status" value="1"/>
</dbReference>
<feature type="transmembrane region" description="Helical" evidence="1">
    <location>
        <begin position="176"/>
        <end position="194"/>
    </location>
</feature>
<reference evidence="2 3" key="1">
    <citation type="submission" date="2018-03" db="EMBL/GenBank/DDBJ databases">
        <title>Genome sequence of Clostridium vincentii DSM 10228.</title>
        <authorList>
            <person name="Poehlein A."/>
            <person name="Daniel R."/>
        </authorList>
    </citation>
    <scope>NUCLEOTIDE SEQUENCE [LARGE SCALE GENOMIC DNA]</scope>
    <source>
        <strain evidence="2 3">DSM 10228</strain>
    </source>
</reference>
<keyword evidence="3" id="KW-1185">Reference proteome</keyword>
<dbReference type="Pfam" id="PF12730">
    <property type="entry name" value="ABC2_membrane_4"/>
    <property type="match status" value="1"/>
</dbReference>
<evidence type="ECO:0000313" key="2">
    <source>
        <dbReference type="EMBL" id="PRR81198.1"/>
    </source>
</evidence>
<feature type="transmembrane region" description="Helical" evidence="1">
    <location>
        <begin position="99"/>
        <end position="129"/>
    </location>
</feature>
<dbReference type="OrthoDB" id="9784784at2"/>
<feature type="transmembrane region" description="Helical" evidence="1">
    <location>
        <begin position="200"/>
        <end position="221"/>
    </location>
</feature>
<keyword evidence="1" id="KW-1133">Transmembrane helix</keyword>